<proteinExistence type="predicted"/>
<dbReference type="AlphaFoldDB" id="A0A9Q0K9E4"/>
<evidence type="ECO:0000313" key="2">
    <source>
        <dbReference type="Proteomes" id="UP001141806"/>
    </source>
</evidence>
<accession>A0A9Q0K9E4</accession>
<evidence type="ECO:0000313" key="1">
    <source>
        <dbReference type="EMBL" id="KAJ4966338.1"/>
    </source>
</evidence>
<organism evidence="1 2">
    <name type="scientific">Protea cynaroides</name>
    <dbReference type="NCBI Taxonomy" id="273540"/>
    <lineage>
        <taxon>Eukaryota</taxon>
        <taxon>Viridiplantae</taxon>
        <taxon>Streptophyta</taxon>
        <taxon>Embryophyta</taxon>
        <taxon>Tracheophyta</taxon>
        <taxon>Spermatophyta</taxon>
        <taxon>Magnoliopsida</taxon>
        <taxon>Proteales</taxon>
        <taxon>Proteaceae</taxon>
        <taxon>Protea</taxon>
    </lineage>
</organism>
<protein>
    <submittedName>
        <fullName evidence="1">Uncharacterized protein</fullName>
    </submittedName>
</protein>
<keyword evidence="2" id="KW-1185">Reference proteome</keyword>
<sequence length="216" mass="22446">MEPGSSSGASSEGPPPNPVVEVWSFSCFDVTPPIDVLEIPTEEDPSMDVTPSLTLVGKATPVKMNNVDGGGAVSPTASFPGKLHSYPSLDIFTPTTNLLPRGDAPTTSILPSLDVSRSSHSIPSGSTLGSVMGSATLSPIQFSITQQALIYEYISHHPTLASAILSIAPQLSFISLTCPFPSPLPSSLSLETQPVPLSVAMPLQVIIASSSHSKRP</sequence>
<name>A0A9Q0K9E4_9MAGN</name>
<dbReference type="EMBL" id="JAMYWD010000007">
    <property type="protein sequence ID" value="KAJ4966338.1"/>
    <property type="molecule type" value="Genomic_DNA"/>
</dbReference>
<reference evidence="1" key="1">
    <citation type="journal article" date="2023" name="Plant J.">
        <title>The genome of the king protea, Protea cynaroides.</title>
        <authorList>
            <person name="Chang J."/>
            <person name="Duong T.A."/>
            <person name="Schoeman C."/>
            <person name="Ma X."/>
            <person name="Roodt D."/>
            <person name="Barker N."/>
            <person name="Li Z."/>
            <person name="Van de Peer Y."/>
            <person name="Mizrachi E."/>
        </authorList>
    </citation>
    <scope>NUCLEOTIDE SEQUENCE</scope>
    <source>
        <tissue evidence="1">Young leaves</tissue>
    </source>
</reference>
<dbReference type="Proteomes" id="UP001141806">
    <property type="component" value="Unassembled WGS sequence"/>
</dbReference>
<comment type="caution">
    <text evidence="1">The sequence shown here is derived from an EMBL/GenBank/DDBJ whole genome shotgun (WGS) entry which is preliminary data.</text>
</comment>
<gene>
    <name evidence="1" type="ORF">NE237_018187</name>
</gene>